<dbReference type="RefSeq" id="WP_046130787.1">
    <property type="nucleotide sequence ID" value="NZ_CP035232.1"/>
</dbReference>
<accession>A0AAJ3Z1G1</accession>
<dbReference type="Proteomes" id="UP000288675">
    <property type="component" value="Chromosome"/>
</dbReference>
<evidence type="ECO:0000313" key="2">
    <source>
        <dbReference type="Proteomes" id="UP000288675"/>
    </source>
</evidence>
<organism evidence="1 2">
    <name type="scientific">Bacillus glycinifermentans</name>
    <dbReference type="NCBI Taxonomy" id="1664069"/>
    <lineage>
        <taxon>Bacteria</taxon>
        <taxon>Bacillati</taxon>
        <taxon>Bacillota</taxon>
        <taxon>Bacilli</taxon>
        <taxon>Bacillales</taxon>
        <taxon>Bacillaceae</taxon>
        <taxon>Bacillus</taxon>
    </lineage>
</organism>
<dbReference type="Pfam" id="PF11122">
    <property type="entry name" value="Spore-coat_CotD"/>
    <property type="match status" value="1"/>
</dbReference>
<dbReference type="EMBL" id="CP035232">
    <property type="protein sequence ID" value="QAT65765.1"/>
    <property type="molecule type" value="Genomic_DNA"/>
</dbReference>
<sequence>MHCRPNVIGPIVHPTQCCYTHTHGNTIVPHIHPQHTTNINHQHFDHVHYYPQTQSNVNQATHQHFVSTGTAPFAGPGFGGY</sequence>
<name>A0AAJ3Z1G1_9BACI</name>
<dbReference type="AlphaFoldDB" id="A0AAJ3Z1G1"/>
<evidence type="ECO:0000313" key="1">
    <source>
        <dbReference type="EMBL" id="QAT65765.1"/>
    </source>
</evidence>
<reference evidence="1 2" key="1">
    <citation type="submission" date="2019-01" db="EMBL/GenBank/DDBJ databases">
        <title>Genome sequence of Bacillus glycinifermentans SRCM103574.</title>
        <authorList>
            <person name="Kong H.-J."/>
            <person name="Jeong S.-Y."/>
            <person name="Jeong D.-Y."/>
        </authorList>
    </citation>
    <scope>NUCLEOTIDE SEQUENCE [LARGE SCALE GENOMIC DNA]</scope>
    <source>
        <strain evidence="1 2">SRCM103574</strain>
    </source>
</reference>
<protein>
    <submittedName>
        <fullName evidence="1">Spore coat protein CotH</fullName>
    </submittedName>
</protein>
<dbReference type="GeneID" id="82853626"/>
<dbReference type="InterPro" id="IPR020108">
    <property type="entry name" value="Spore_coat_CotD"/>
</dbReference>
<proteinExistence type="predicted"/>
<keyword evidence="1" id="KW-0167">Capsid protein</keyword>
<keyword evidence="1" id="KW-0946">Virion</keyword>
<gene>
    <name evidence="1" type="ORF">EQZ20_13195</name>
</gene>
<dbReference type="KEGG" id="bgy:BGLY_2613"/>